<gene>
    <name evidence="6" type="ORF">JGI23_01882</name>
</gene>
<sequence length="132" mass="15397">MSEKYIENLGLDASIYVQQRNEGLKEINSIKEKAKGISEKDVEYVERNFWRKLSQLKGKFNFKRDLLALYKFMKDPKVSFIKKSLAVFALAYFILPLDSIPDISPIVGFLDDIGIVAMVVRYLSKELERYYD</sequence>
<protein>
    <submittedName>
        <fullName evidence="6">Uncharacterized membrane protein YkvA, DUF1232 family</fullName>
    </submittedName>
</protein>
<evidence type="ECO:0000256" key="4">
    <source>
        <dbReference type="ARBA" id="ARBA00023136"/>
    </source>
</evidence>
<name>A0A0P1P3I2_9BACT</name>
<evidence type="ECO:0000256" key="3">
    <source>
        <dbReference type="ARBA" id="ARBA00022989"/>
    </source>
</evidence>
<dbReference type="GO" id="GO:0012505">
    <property type="term" value="C:endomembrane system"/>
    <property type="evidence" value="ECO:0007669"/>
    <property type="project" value="UniProtKB-SubCell"/>
</dbReference>
<proteinExistence type="predicted"/>
<keyword evidence="2" id="KW-0812">Transmembrane</keyword>
<dbReference type="Pfam" id="PF06803">
    <property type="entry name" value="DUF1232"/>
    <property type="match status" value="1"/>
</dbReference>
<dbReference type="AlphaFoldDB" id="A0A0P1P3I2"/>
<keyword evidence="4" id="KW-0472">Membrane</keyword>
<feature type="domain" description="DUF1232" evidence="5">
    <location>
        <begin position="83"/>
        <end position="117"/>
    </location>
</feature>
<organism evidence="6 7">
    <name type="scientific">Candidatus Chryseopegocella kryptomonas</name>
    <dbReference type="NCBI Taxonomy" id="1633643"/>
    <lineage>
        <taxon>Bacteria</taxon>
        <taxon>Pseudomonadati</taxon>
        <taxon>Candidatus Kryptoniota</taxon>
        <taxon>Candidatus Chryseopegocella</taxon>
    </lineage>
</organism>
<dbReference type="Proteomes" id="UP000199197">
    <property type="component" value="Unassembled WGS sequence"/>
</dbReference>
<evidence type="ECO:0000256" key="2">
    <source>
        <dbReference type="ARBA" id="ARBA00022692"/>
    </source>
</evidence>
<dbReference type="EMBL" id="CZVW01000033">
    <property type="protein sequence ID" value="CUT05102.1"/>
    <property type="molecule type" value="Genomic_DNA"/>
</dbReference>
<keyword evidence="3" id="KW-1133">Transmembrane helix</keyword>
<evidence type="ECO:0000313" key="7">
    <source>
        <dbReference type="Proteomes" id="UP000199197"/>
    </source>
</evidence>
<keyword evidence="7" id="KW-1185">Reference proteome</keyword>
<evidence type="ECO:0000259" key="5">
    <source>
        <dbReference type="Pfam" id="PF06803"/>
    </source>
</evidence>
<dbReference type="RefSeq" id="WP_092351099.1">
    <property type="nucleotide sequence ID" value="NZ_CZVW01000033.1"/>
</dbReference>
<comment type="subcellular location">
    <subcellularLocation>
        <location evidence="1">Endomembrane system</location>
        <topology evidence="1">Multi-pass membrane protein</topology>
    </subcellularLocation>
</comment>
<dbReference type="InterPro" id="IPR010652">
    <property type="entry name" value="DUF1232"/>
</dbReference>
<evidence type="ECO:0000256" key="1">
    <source>
        <dbReference type="ARBA" id="ARBA00004127"/>
    </source>
</evidence>
<evidence type="ECO:0000313" key="6">
    <source>
        <dbReference type="EMBL" id="CUT05102.1"/>
    </source>
</evidence>
<reference evidence="7" key="1">
    <citation type="submission" date="2015-11" db="EMBL/GenBank/DDBJ databases">
        <authorList>
            <person name="Varghese N."/>
        </authorList>
    </citation>
    <scope>NUCLEOTIDE SEQUENCE [LARGE SCALE GENOMIC DNA]</scope>
    <source>
        <strain evidence="7">JGI-23</strain>
    </source>
</reference>
<dbReference type="OrthoDB" id="9800034at2"/>
<accession>A0A0P1P3I2</accession>